<reference evidence="1 2" key="1">
    <citation type="submission" date="2021-06" db="EMBL/GenBank/DDBJ databases">
        <title>Caerostris darwini draft genome.</title>
        <authorList>
            <person name="Kono N."/>
            <person name="Arakawa K."/>
        </authorList>
    </citation>
    <scope>NUCLEOTIDE SEQUENCE [LARGE SCALE GENOMIC DNA]</scope>
</reference>
<keyword evidence="2" id="KW-1185">Reference proteome</keyword>
<dbReference type="Proteomes" id="UP001054837">
    <property type="component" value="Unassembled WGS sequence"/>
</dbReference>
<protein>
    <submittedName>
        <fullName evidence="1">Uncharacterized protein</fullName>
    </submittedName>
</protein>
<dbReference type="EMBL" id="BPLQ01010781">
    <property type="protein sequence ID" value="GIY53455.1"/>
    <property type="molecule type" value="Genomic_DNA"/>
</dbReference>
<dbReference type="AlphaFoldDB" id="A0AAV4U6S1"/>
<comment type="caution">
    <text evidence="1">The sequence shown here is derived from an EMBL/GenBank/DDBJ whole genome shotgun (WGS) entry which is preliminary data.</text>
</comment>
<organism evidence="1 2">
    <name type="scientific">Caerostris darwini</name>
    <dbReference type="NCBI Taxonomy" id="1538125"/>
    <lineage>
        <taxon>Eukaryota</taxon>
        <taxon>Metazoa</taxon>
        <taxon>Ecdysozoa</taxon>
        <taxon>Arthropoda</taxon>
        <taxon>Chelicerata</taxon>
        <taxon>Arachnida</taxon>
        <taxon>Araneae</taxon>
        <taxon>Araneomorphae</taxon>
        <taxon>Entelegynae</taxon>
        <taxon>Araneoidea</taxon>
        <taxon>Araneidae</taxon>
        <taxon>Caerostris</taxon>
    </lineage>
</organism>
<gene>
    <name evidence="1" type="ORF">CDAR_404961</name>
</gene>
<accession>A0AAV4U6S1</accession>
<evidence type="ECO:0000313" key="2">
    <source>
        <dbReference type="Proteomes" id="UP001054837"/>
    </source>
</evidence>
<sequence length="105" mass="11968">MIGITISFMDLKKPRQHRPFHAQIATLHKYVKYYLKSGYLSIAICNKSSFVAHYLGPDKQKLSSRSTCPNCRMRLRDAKCVPQDGRGSPLCQTDRNRSGNLYCVS</sequence>
<evidence type="ECO:0000313" key="1">
    <source>
        <dbReference type="EMBL" id="GIY53455.1"/>
    </source>
</evidence>
<name>A0AAV4U6S1_9ARAC</name>
<proteinExistence type="predicted"/>